<evidence type="ECO:0000313" key="2">
    <source>
        <dbReference type="EMBL" id="KAJ4974477.1"/>
    </source>
</evidence>
<dbReference type="Proteomes" id="UP001141806">
    <property type="component" value="Unassembled WGS sequence"/>
</dbReference>
<dbReference type="EMBL" id="JAMYWD010000004">
    <property type="protein sequence ID" value="KAJ4974477.1"/>
    <property type="molecule type" value="Genomic_DNA"/>
</dbReference>
<dbReference type="AlphaFoldDB" id="A0A9Q0KPT1"/>
<keyword evidence="3" id="KW-1185">Reference proteome</keyword>
<gene>
    <name evidence="2" type="ORF">NE237_007651</name>
</gene>
<proteinExistence type="predicted"/>
<evidence type="ECO:0000256" key="1">
    <source>
        <dbReference type="SAM" id="MobiDB-lite"/>
    </source>
</evidence>
<accession>A0A9Q0KPT1</accession>
<reference evidence="2" key="1">
    <citation type="journal article" date="2023" name="Plant J.">
        <title>The genome of the king protea, Protea cynaroides.</title>
        <authorList>
            <person name="Chang J."/>
            <person name="Duong T.A."/>
            <person name="Schoeman C."/>
            <person name="Ma X."/>
            <person name="Roodt D."/>
            <person name="Barker N."/>
            <person name="Li Z."/>
            <person name="Van de Peer Y."/>
            <person name="Mizrachi E."/>
        </authorList>
    </citation>
    <scope>NUCLEOTIDE SEQUENCE</scope>
    <source>
        <tissue evidence="2">Young leaves</tissue>
    </source>
</reference>
<comment type="caution">
    <text evidence="2">The sequence shown here is derived from an EMBL/GenBank/DDBJ whole genome shotgun (WGS) entry which is preliminary data.</text>
</comment>
<feature type="region of interest" description="Disordered" evidence="1">
    <location>
        <begin position="67"/>
        <end position="127"/>
    </location>
</feature>
<protein>
    <submittedName>
        <fullName evidence="2">Uncharacterized protein</fullName>
    </submittedName>
</protein>
<organism evidence="2 3">
    <name type="scientific">Protea cynaroides</name>
    <dbReference type="NCBI Taxonomy" id="273540"/>
    <lineage>
        <taxon>Eukaryota</taxon>
        <taxon>Viridiplantae</taxon>
        <taxon>Streptophyta</taxon>
        <taxon>Embryophyta</taxon>
        <taxon>Tracheophyta</taxon>
        <taxon>Spermatophyta</taxon>
        <taxon>Magnoliopsida</taxon>
        <taxon>Proteales</taxon>
        <taxon>Proteaceae</taxon>
        <taxon>Protea</taxon>
    </lineage>
</organism>
<evidence type="ECO:0000313" key="3">
    <source>
        <dbReference type="Proteomes" id="UP001141806"/>
    </source>
</evidence>
<name>A0A9Q0KPT1_9MAGN</name>
<sequence>MGTSFLRALKVHVIPDFRRRDRQSALGRESFSFCLCSCSLSLRSWSCCRDLEEENVRRAMSANKQTLEIDEDRRRQMFRGASSSGHTAELQGRTQRRRKETVDLNPQPQIPPPFRRSQKGSGFRSSS</sequence>